<accession>A0A1B6C711</accession>
<protein>
    <submittedName>
        <fullName evidence="2">Uncharacterized protein</fullName>
    </submittedName>
</protein>
<dbReference type="EMBL" id="GEDC01028263">
    <property type="protein sequence ID" value="JAS09035.1"/>
    <property type="molecule type" value="Transcribed_RNA"/>
</dbReference>
<name>A0A1B6C711_9HEMI</name>
<feature type="non-terminal residue" evidence="2">
    <location>
        <position position="1"/>
    </location>
</feature>
<evidence type="ECO:0000256" key="1">
    <source>
        <dbReference type="SAM" id="MobiDB-lite"/>
    </source>
</evidence>
<dbReference type="AlphaFoldDB" id="A0A1B6C711"/>
<organism evidence="2">
    <name type="scientific">Clastoptera arizonana</name>
    <name type="common">Arizona spittle bug</name>
    <dbReference type="NCBI Taxonomy" id="38151"/>
    <lineage>
        <taxon>Eukaryota</taxon>
        <taxon>Metazoa</taxon>
        <taxon>Ecdysozoa</taxon>
        <taxon>Arthropoda</taxon>
        <taxon>Hexapoda</taxon>
        <taxon>Insecta</taxon>
        <taxon>Pterygota</taxon>
        <taxon>Neoptera</taxon>
        <taxon>Paraneoptera</taxon>
        <taxon>Hemiptera</taxon>
        <taxon>Auchenorrhyncha</taxon>
        <taxon>Cercopoidea</taxon>
        <taxon>Clastopteridae</taxon>
        <taxon>Clastoptera</taxon>
    </lineage>
</organism>
<feature type="non-terminal residue" evidence="2">
    <location>
        <position position="141"/>
    </location>
</feature>
<proteinExistence type="predicted"/>
<evidence type="ECO:0000313" key="2">
    <source>
        <dbReference type="EMBL" id="JAS09035.1"/>
    </source>
</evidence>
<feature type="region of interest" description="Disordered" evidence="1">
    <location>
        <begin position="1"/>
        <end position="104"/>
    </location>
</feature>
<gene>
    <name evidence="2" type="ORF">g.36624</name>
</gene>
<reference evidence="2" key="1">
    <citation type="submission" date="2015-12" db="EMBL/GenBank/DDBJ databases">
        <title>De novo transcriptome assembly of four potential Pierce s Disease insect vectors from Arizona vineyards.</title>
        <authorList>
            <person name="Tassone E.E."/>
        </authorList>
    </citation>
    <scope>NUCLEOTIDE SEQUENCE</scope>
</reference>
<feature type="compositionally biased region" description="Low complexity" evidence="1">
    <location>
        <begin position="72"/>
        <end position="90"/>
    </location>
</feature>
<sequence length="141" mass="16417">YPHHYSSSDRFPSRPAKDLVKAEEDSEDFDRRMDEIDDLFPYEHRNPQFYRAKTQRPSGRSLSVPPRDFRGRSMSRAPSPGPRPRAVSPAPKERPQAYSYTGVPLTRSPYLSKPLAALLDPNPFMPTSRFTRDPWWYDYPS</sequence>
<feature type="compositionally biased region" description="Basic and acidic residues" evidence="1">
    <location>
        <begin position="11"/>
        <end position="34"/>
    </location>
</feature>